<reference evidence="3" key="1">
    <citation type="journal article" date="2021" name="Nat. Commun.">
        <title>Genetic determinants of endophytism in the Arabidopsis root mycobiome.</title>
        <authorList>
            <person name="Mesny F."/>
            <person name="Miyauchi S."/>
            <person name="Thiergart T."/>
            <person name="Pickel B."/>
            <person name="Atanasova L."/>
            <person name="Karlsson M."/>
            <person name="Huettel B."/>
            <person name="Barry K.W."/>
            <person name="Haridas S."/>
            <person name="Chen C."/>
            <person name="Bauer D."/>
            <person name="Andreopoulos W."/>
            <person name="Pangilinan J."/>
            <person name="LaButti K."/>
            <person name="Riley R."/>
            <person name="Lipzen A."/>
            <person name="Clum A."/>
            <person name="Drula E."/>
            <person name="Henrissat B."/>
            <person name="Kohler A."/>
            <person name="Grigoriev I.V."/>
            <person name="Martin F.M."/>
            <person name="Hacquard S."/>
        </authorList>
    </citation>
    <scope>NUCLEOTIDE SEQUENCE</scope>
    <source>
        <strain evidence="3">MPI-SDFR-AT-0120</strain>
    </source>
</reference>
<dbReference type="AlphaFoldDB" id="A0A8K0VWT2"/>
<comment type="caution">
    <text evidence="3">The sequence shown here is derived from an EMBL/GenBank/DDBJ whole genome shotgun (WGS) entry which is preliminary data.</text>
</comment>
<sequence length="118" mass="12874">MRRVSSALLLVLRATCGLPIKFLPPGLHGRLWAPGSAAMVHGRQSVITDDMLLPFPPDRLIGRLFSCHLRACITQVGVRTTLPAMKRSQSSFAQHSPNHACATRSPWPTVSLDPTRPA</sequence>
<name>A0A8K0VWT2_9PLEO</name>
<keyword evidence="4" id="KW-1185">Reference proteome</keyword>
<proteinExistence type="predicted"/>
<feature type="region of interest" description="Disordered" evidence="1">
    <location>
        <begin position="93"/>
        <end position="118"/>
    </location>
</feature>
<feature type="signal peptide" evidence="2">
    <location>
        <begin position="1"/>
        <end position="17"/>
    </location>
</feature>
<accession>A0A8K0VWT2</accession>
<evidence type="ECO:0000313" key="3">
    <source>
        <dbReference type="EMBL" id="KAH7082122.1"/>
    </source>
</evidence>
<organism evidence="3 4">
    <name type="scientific">Paraphoma chrysanthemicola</name>
    <dbReference type="NCBI Taxonomy" id="798071"/>
    <lineage>
        <taxon>Eukaryota</taxon>
        <taxon>Fungi</taxon>
        <taxon>Dikarya</taxon>
        <taxon>Ascomycota</taxon>
        <taxon>Pezizomycotina</taxon>
        <taxon>Dothideomycetes</taxon>
        <taxon>Pleosporomycetidae</taxon>
        <taxon>Pleosporales</taxon>
        <taxon>Pleosporineae</taxon>
        <taxon>Phaeosphaeriaceae</taxon>
        <taxon>Paraphoma</taxon>
    </lineage>
</organism>
<gene>
    <name evidence="3" type="ORF">FB567DRAFT_98767</name>
</gene>
<evidence type="ECO:0000313" key="4">
    <source>
        <dbReference type="Proteomes" id="UP000813461"/>
    </source>
</evidence>
<dbReference type="Proteomes" id="UP000813461">
    <property type="component" value="Unassembled WGS sequence"/>
</dbReference>
<evidence type="ECO:0000256" key="1">
    <source>
        <dbReference type="SAM" id="MobiDB-lite"/>
    </source>
</evidence>
<evidence type="ECO:0000256" key="2">
    <source>
        <dbReference type="SAM" id="SignalP"/>
    </source>
</evidence>
<keyword evidence="2" id="KW-0732">Signal</keyword>
<protein>
    <recommendedName>
        <fullName evidence="5">Secreted protein</fullName>
    </recommendedName>
</protein>
<feature type="chain" id="PRO_5035455291" description="Secreted protein" evidence="2">
    <location>
        <begin position="18"/>
        <end position="118"/>
    </location>
</feature>
<evidence type="ECO:0008006" key="5">
    <source>
        <dbReference type="Google" id="ProtNLM"/>
    </source>
</evidence>
<dbReference type="EMBL" id="JAGMVJ010000014">
    <property type="protein sequence ID" value="KAH7082122.1"/>
    <property type="molecule type" value="Genomic_DNA"/>
</dbReference>